<dbReference type="AlphaFoldDB" id="A0A330KZR4"/>
<dbReference type="OrthoDB" id="9856770at2"/>
<proteinExistence type="predicted"/>
<evidence type="ECO:0000256" key="1">
    <source>
        <dbReference type="SAM" id="Phobius"/>
    </source>
</evidence>
<feature type="transmembrane region" description="Helical" evidence="1">
    <location>
        <begin position="188"/>
        <end position="207"/>
    </location>
</feature>
<evidence type="ECO:0000313" key="3">
    <source>
        <dbReference type="Proteomes" id="UP000248168"/>
    </source>
</evidence>
<evidence type="ECO:0000313" key="2">
    <source>
        <dbReference type="EMBL" id="SPP62995.1"/>
    </source>
</evidence>
<keyword evidence="1" id="KW-1133">Transmembrane helix</keyword>
<dbReference type="Proteomes" id="UP000248168">
    <property type="component" value="Unassembled WGS sequence"/>
</dbReference>
<sequence length="215" mass="22910">MKGLLVLAAVAATVMMSLVGLEGRAHAISIGQLEFTSGAVNWGGEHGRTLDRLFDRDGIIKLGSFQSMTEIVDPINKQCTTYSLFTSGMTGAPAPSATITGASLSVDLSSLFFGWSRGSEVHAWNIGGLAKGLFNQETSEFSLSWTHAFERGGFKGEHEWSRKGEHDRNATFFLQGKAVGLTPAPVPVPAAFLLFASGAMGVGGFAWKKRRELAA</sequence>
<keyword evidence="1" id="KW-0472">Membrane</keyword>
<keyword evidence="3" id="KW-1185">Reference proteome</keyword>
<accession>A0A330KZR4</accession>
<dbReference type="EMBL" id="OUNR01000001">
    <property type="protein sequence ID" value="SPP62995.1"/>
    <property type="molecule type" value="Genomic_DNA"/>
</dbReference>
<dbReference type="RefSeq" id="WP_121987607.1">
    <property type="nucleotide sequence ID" value="NZ_OUNR01000001.1"/>
</dbReference>
<protein>
    <recommendedName>
        <fullName evidence="4">PEP-CTERM protein-sorting domain-containing protein</fullName>
    </recommendedName>
</protein>
<organism evidence="2 3">
    <name type="scientific">Nitrospira lenta</name>
    <dbReference type="NCBI Taxonomy" id="1436998"/>
    <lineage>
        <taxon>Bacteria</taxon>
        <taxon>Pseudomonadati</taxon>
        <taxon>Nitrospirota</taxon>
        <taxon>Nitrospiria</taxon>
        <taxon>Nitrospirales</taxon>
        <taxon>Nitrospiraceae</taxon>
        <taxon>Nitrospira</taxon>
    </lineage>
</organism>
<evidence type="ECO:0008006" key="4">
    <source>
        <dbReference type="Google" id="ProtNLM"/>
    </source>
</evidence>
<keyword evidence="1" id="KW-0812">Transmembrane</keyword>
<gene>
    <name evidence="2" type="ORF">NITLEN_10081</name>
</gene>
<name>A0A330KZR4_9BACT</name>
<dbReference type="InParanoid" id="A0A330KZR4"/>
<reference evidence="3" key="1">
    <citation type="submission" date="2018-04" db="EMBL/GenBank/DDBJ databases">
        <authorList>
            <person name="Lucker S."/>
            <person name="Sakoula D."/>
        </authorList>
    </citation>
    <scope>NUCLEOTIDE SEQUENCE [LARGE SCALE GENOMIC DNA]</scope>
</reference>